<comment type="caution">
    <text evidence="1">The sequence shown here is derived from an EMBL/GenBank/DDBJ whole genome shotgun (WGS) entry which is preliminary data.</text>
</comment>
<keyword evidence="2" id="KW-1185">Reference proteome</keyword>
<organism evidence="1 2">
    <name type="scientific">Caerostris extrusa</name>
    <name type="common">Bark spider</name>
    <name type="synonym">Caerostris bankana</name>
    <dbReference type="NCBI Taxonomy" id="172846"/>
    <lineage>
        <taxon>Eukaryota</taxon>
        <taxon>Metazoa</taxon>
        <taxon>Ecdysozoa</taxon>
        <taxon>Arthropoda</taxon>
        <taxon>Chelicerata</taxon>
        <taxon>Arachnida</taxon>
        <taxon>Araneae</taxon>
        <taxon>Araneomorphae</taxon>
        <taxon>Entelegynae</taxon>
        <taxon>Araneoidea</taxon>
        <taxon>Araneidae</taxon>
        <taxon>Caerostris</taxon>
    </lineage>
</organism>
<proteinExistence type="predicted"/>
<dbReference type="Proteomes" id="UP001054945">
    <property type="component" value="Unassembled WGS sequence"/>
</dbReference>
<evidence type="ECO:0000313" key="1">
    <source>
        <dbReference type="EMBL" id="GIY91056.1"/>
    </source>
</evidence>
<name>A0AAV4X6Z4_CAEEX</name>
<reference evidence="1 2" key="1">
    <citation type="submission" date="2021-06" db="EMBL/GenBank/DDBJ databases">
        <title>Caerostris extrusa draft genome.</title>
        <authorList>
            <person name="Kono N."/>
            <person name="Arakawa K."/>
        </authorList>
    </citation>
    <scope>NUCLEOTIDE SEQUENCE [LARGE SCALE GENOMIC DNA]</scope>
</reference>
<protein>
    <submittedName>
        <fullName evidence="1">Uncharacterized protein</fullName>
    </submittedName>
</protein>
<accession>A0AAV4X6Z4</accession>
<dbReference type="EMBL" id="BPLR01017374">
    <property type="protein sequence ID" value="GIY91056.1"/>
    <property type="molecule type" value="Genomic_DNA"/>
</dbReference>
<sequence length="171" mass="19503">MKVFPLPTKKSDLSLLYGGEGIQTTDNFTYLGVTFDRKLSWKLHSKTIINKASSRLPILKRLAAGCRWGCSRSTHNTTYKTFVLPVITYCCEPLIRASKQVRKSLETFHNQELHLIIGTVKTSPIDAMLLCTGNWPLEKIIEEKALVLWEKILRTPRYLTLWNLRAPVSAV</sequence>
<gene>
    <name evidence="1" type="primary">AVEN_86717_1</name>
    <name evidence="1" type="ORF">CEXT_748301</name>
</gene>
<evidence type="ECO:0000313" key="2">
    <source>
        <dbReference type="Proteomes" id="UP001054945"/>
    </source>
</evidence>
<dbReference type="AlphaFoldDB" id="A0AAV4X6Z4"/>